<sequence>FCGGCNREIGFSNYLGCMGDFWHPECFCCRACSQPITENEIPTNGAGLIEYRSHPYWKQKYCPSHEHDCTARCCSCERLE</sequence>
<gene>
    <name evidence="5" type="ORF">MKW94_028067</name>
</gene>
<dbReference type="InterPro" id="IPR045218">
    <property type="entry name" value="DA1-like"/>
</dbReference>
<evidence type="ECO:0000256" key="3">
    <source>
        <dbReference type="PROSITE-ProRule" id="PRU00125"/>
    </source>
</evidence>
<evidence type="ECO:0000313" key="6">
    <source>
        <dbReference type="Proteomes" id="UP001177140"/>
    </source>
</evidence>
<dbReference type="PROSITE" id="PS00478">
    <property type="entry name" value="LIM_DOMAIN_1"/>
    <property type="match status" value="1"/>
</dbReference>
<accession>A0AA41VAR2</accession>
<feature type="non-terminal residue" evidence="5">
    <location>
        <position position="1"/>
    </location>
</feature>
<dbReference type="Pfam" id="PF00412">
    <property type="entry name" value="LIM"/>
    <property type="match status" value="1"/>
</dbReference>
<dbReference type="SMART" id="SM00132">
    <property type="entry name" value="LIM"/>
    <property type="match status" value="1"/>
</dbReference>
<dbReference type="PROSITE" id="PS50023">
    <property type="entry name" value="LIM_DOMAIN_2"/>
    <property type="match status" value="1"/>
</dbReference>
<dbReference type="PANTHER" id="PTHR24209:SF7">
    <property type="entry name" value="PROTEIN DA1-RELATED 2"/>
    <property type="match status" value="1"/>
</dbReference>
<keyword evidence="1 3" id="KW-0479">Metal-binding</keyword>
<keyword evidence="3" id="KW-0440">LIM domain</keyword>
<evidence type="ECO:0000259" key="4">
    <source>
        <dbReference type="PROSITE" id="PS50023"/>
    </source>
</evidence>
<dbReference type="Gene3D" id="2.10.110.10">
    <property type="entry name" value="Cysteine Rich Protein"/>
    <property type="match status" value="1"/>
</dbReference>
<feature type="domain" description="LIM zinc-binding" evidence="4">
    <location>
        <begin position="1"/>
        <end position="72"/>
    </location>
</feature>
<dbReference type="EMBL" id="JAJJMA010185501">
    <property type="protein sequence ID" value="MCL7037986.1"/>
    <property type="molecule type" value="Genomic_DNA"/>
</dbReference>
<evidence type="ECO:0000313" key="5">
    <source>
        <dbReference type="EMBL" id="MCL7037986.1"/>
    </source>
</evidence>
<proteinExistence type="predicted"/>
<dbReference type="AlphaFoldDB" id="A0AA41VAR2"/>
<dbReference type="Proteomes" id="UP001177140">
    <property type="component" value="Unassembled WGS sequence"/>
</dbReference>
<protein>
    <recommendedName>
        <fullName evidence="4">LIM zinc-binding domain-containing protein</fullName>
    </recommendedName>
</protein>
<keyword evidence="6" id="KW-1185">Reference proteome</keyword>
<dbReference type="GO" id="GO:0046872">
    <property type="term" value="F:metal ion binding"/>
    <property type="evidence" value="ECO:0007669"/>
    <property type="project" value="UniProtKB-KW"/>
</dbReference>
<feature type="non-terminal residue" evidence="5">
    <location>
        <position position="80"/>
    </location>
</feature>
<dbReference type="InterPro" id="IPR001781">
    <property type="entry name" value="Znf_LIM"/>
</dbReference>
<dbReference type="SUPFAM" id="SSF57716">
    <property type="entry name" value="Glucocorticoid receptor-like (DNA-binding domain)"/>
    <property type="match status" value="1"/>
</dbReference>
<evidence type="ECO:0000256" key="2">
    <source>
        <dbReference type="ARBA" id="ARBA00022833"/>
    </source>
</evidence>
<dbReference type="PANTHER" id="PTHR24209">
    <property type="entry name" value="PROTEIN DA1-RELATED 2"/>
    <property type="match status" value="1"/>
</dbReference>
<reference evidence="5" key="1">
    <citation type="submission" date="2022-03" db="EMBL/GenBank/DDBJ databases">
        <title>A functionally conserved STORR gene fusion in Papaver species that diverged 16.8 million years ago.</title>
        <authorList>
            <person name="Catania T."/>
        </authorList>
    </citation>
    <scope>NUCLEOTIDE SEQUENCE</scope>
    <source>
        <strain evidence="5">S-191538</strain>
    </source>
</reference>
<comment type="caution">
    <text evidence="5">The sequence shown here is derived from an EMBL/GenBank/DDBJ whole genome shotgun (WGS) entry which is preliminary data.</text>
</comment>
<organism evidence="5 6">
    <name type="scientific">Papaver nudicaule</name>
    <name type="common">Iceland poppy</name>
    <dbReference type="NCBI Taxonomy" id="74823"/>
    <lineage>
        <taxon>Eukaryota</taxon>
        <taxon>Viridiplantae</taxon>
        <taxon>Streptophyta</taxon>
        <taxon>Embryophyta</taxon>
        <taxon>Tracheophyta</taxon>
        <taxon>Spermatophyta</taxon>
        <taxon>Magnoliopsida</taxon>
        <taxon>Ranunculales</taxon>
        <taxon>Papaveraceae</taxon>
        <taxon>Papaveroideae</taxon>
        <taxon>Papaver</taxon>
    </lineage>
</organism>
<dbReference type="GO" id="GO:0043130">
    <property type="term" value="F:ubiquitin binding"/>
    <property type="evidence" value="ECO:0007669"/>
    <property type="project" value="TreeGrafter"/>
</dbReference>
<keyword evidence="2 3" id="KW-0862">Zinc</keyword>
<dbReference type="CDD" id="cd09396">
    <property type="entry name" value="LIM_DA1"/>
    <property type="match status" value="1"/>
</dbReference>
<name>A0AA41VAR2_PAPNU</name>
<evidence type="ECO:0000256" key="1">
    <source>
        <dbReference type="ARBA" id="ARBA00022723"/>
    </source>
</evidence>